<keyword evidence="2" id="KW-0472">Membrane</keyword>
<evidence type="ECO:0000256" key="2">
    <source>
        <dbReference type="ARBA" id="ARBA00023136"/>
    </source>
</evidence>
<dbReference type="GO" id="GO:0004722">
    <property type="term" value="F:protein serine/threonine phosphatase activity"/>
    <property type="evidence" value="ECO:0007669"/>
    <property type="project" value="InterPro"/>
</dbReference>
<feature type="domain" description="PPM-type phosphatase" evidence="3">
    <location>
        <begin position="132"/>
        <end position="422"/>
    </location>
</feature>
<evidence type="ECO:0000259" key="3">
    <source>
        <dbReference type="PROSITE" id="PS51746"/>
    </source>
</evidence>
<proteinExistence type="predicted"/>
<name>A0A1R2BJP2_9CILI</name>
<dbReference type="GO" id="GO:0016020">
    <property type="term" value="C:membrane"/>
    <property type="evidence" value="ECO:0007669"/>
    <property type="project" value="UniProtKB-SubCell"/>
</dbReference>
<dbReference type="Pfam" id="PF00481">
    <property type="entry name" value="PP2C"/>
    <property type="match status" value="1"/>
</dbReference>
<gene>
    <name evidence="4" type="ORF">SteCoe_23508</name>
</gene>
<dbReference type="Proteomes" id="UP000187209">
    <property type="component" value="Unassembled WGS sequence"/>
</dbReference>
<accession>A0A1R2BJP2</accession>
<dbReference type="SUPFAM" id="SSF81606">
    <property type="entry name" value="PP2C-like"/>
    <property type="match status" value="1"/>
</dbReference>
<dbReference type="CDD" id="cd00143">
    <property type="entry name" value="PP2Cc"/>
    <property type="match status" value="1"/>
</dbReference>
<comment type="subcellular location">
    <subcellularLocation>
        <location evidence="1">Membrane</location>
    </subcellularLocation>
</comment>
<sequence length="426" mass="48008">MEKNSILLVSEKSPNRNFLPNLQKASSLEHKYITNFLPPKSSGQFTGKALLTPQHKQKTPERVRFTPQSLLRSQITLPVLELQNSEKQKKIVRISAFRGKSKKIQEPFEDRLKVYKSLPNLHEKLFSIKWSSVSIPGSTCGNKKKINQDSYAEVQDFIDKNTYLFGVMDGHGNSGHLISSFISEKLPKTLQKNLQKRNPNGENFRGFSNKEDLPQLRFSIRSSFLKTYNELLAQNTFDCVFSGSTSVFIMIDKEACICANVGDSRAVIGIQTKDEWKVLALSNDHKPENLTERQRIENSGGIIEKIKDHRGNYVGPERVWISGERLPGLAMTRSMGDSIGSCVGIISEPEISYTPLQPCNQIIILASDGLWEFVTNEEAVFLAAKYWGNSQAAVNELSKMASDRWNRNEPTVDDITIIVIFVTFSG</sequence>
<dbReference type="InterPro" id="IPR001932">
    <property type="entry name" value="PPM-type_phosphatase-like_dom"/>
</dbReference>
<evidence type="ECO:0000313" key="5">
    <source>
        <dbReference type="Proteomes" id="UP000187209"/>
    </source>
</evidence>
<evidence type="ECO:0000256" key="1">
    <source>
        <dbReference type="ARBA" id="ARBA00004370"/>
    </source>
</evidence>
<keyword evidence="5" id="KW-1185">Reference proteome</keyword>
<dbReference type="EMBL" id="MPUH01000599">
    <property type="protein sequence ID" value="OMJ76992.1"/>
    <property type="molecule type" value="Genomic_DNA"/>
</dbReference>
<comment type="caution">
    <text evidence="4">The sequence shown here is derived from an EMBL/GenBank/DDBJ whole genome shotgun (WGS) entry which is preliminary data.</text>
</comment>
<protein>
    <recommendedName>
        <fullName evidence="3">PPM-type phosphatase domain-containing protein</fullName>
    </recommendedName>
</protein>
<evidence type="ECO:0000313" key="4">
    <source>
        <dbReference type="EMBL" id="OMJ76992.1"/>
    </source>
</evidence>
<dbReference type="PANTHER" id="PTHR47992">
    <property type="entry name" value="PROTEIN PHOSPHATASE"/>
    <property type="match status" value="1"/>
</dbReference>
<dbReference type="SMART" id="SM00332">
    <property type="entry name" value="PP2Cc"/>
    <property type="match status" value="1"/>
</dbReference>
<organism evidence="4 5">
    <name type="scientific">Stentor coeruleus</name>
    <dbReference type="NCBI Taxonomy" id="5963"/>
    <lineage>
        <taxon>Eukaryota</taxon>
        <taxon>Sar</taxon>
        <taxon>Alveolata</taxon>
        <taxon>Ciliophora</taxon>
        <taxon>Postciliodesmatophora</taxon>
        <taxon>Heterotrichea</taxon>
        <taxon>Heterotrichida</taxon>
        <taxon>Stentoridae</taxon>
        <taxon>Stentor</taxon>
    </lineage>
</organism>
<dbReference type="PROSITE" id="PS51746">
    <property type="entry name" value="PPM_2"/>
    <property type="match status" value="1"/>
</dbReference>
<dbReference type="InterPro" id="IPR036457">
    <property type="entry name" value="PPM-type-like_dom_sf"/>
</dbReference>
<dbReference type="InterPro" id="IPR015655">
    <property type="entry name" value="PP2C"/>
</dbReference>
<dbReference type="Gene3D" id="3.60.40.10">
    <property type="entry name" value="PPM-type phosphatase domain"/>
    <property type="match status" value="1"/>
</dbReference>
<dbReference type="OrthoDB" id="10264738at2759"/>
<dbReference type="AlphaFoldDB" id="A0A1R2BJP2"/>
<reference evidence="4 5" key="1">
    <citation type="submission" date="2016-11" db="EMBL/GenBank/DDBJ databases">
        <title>The macronuclear genome of Stentor coeruleus: a giant cell with tiny introns.</title>
        <authorList>
            <person name="Slabodnick M."/>
            <person name="Ruby J.G."/>
            <person name="Reiff S.B."/>
            <person name="Swart E.C."/>
            <person name="Gosai S."/>
            <person name="Prabakaran S."/>
            <person name="Witkowska E."/>
            <person name="Larue G.E."/>
            <person name="Fisher S."/>
            <person name="Freeman R.M."/>
            <person name="Gunawardena J."/>
            <person name="Chu W."/>
            <person name="Stover N.A."/>
            <person name="Gregory B.D."/>
            <person name="Nowacki M."/>
            <person name="Derisi J."/>
            <person name="Roy S.W."/>
            <person name="Marshall W.F."/>
            <person name="Sood P."/>
        </authorList>
    </citation>
    <scope>NUCLEOTIDE SEQUENCE [LARGE SCALE GENOMIC DNA]</scope>
    <source>
        <strain evidence="4">WM001</strain>
    </source>
</reference>